<proteinExistence type="predicted"/>
<sequence length="61" mass="6831">MTPLTCEAAVRLASDQLTGLDGPDDRERTLSGMELMLSPEEGRERLAQARFAVRAALDWRR</sequence>
<dbReference type="EMBL" id="CP158165">
    <property type="protein sequence ID" value="XBV23594.1"/>
    <property type="molecule type" value="Genomic_DNA"/>
</dbReference>
<evidence type="ECO:0000313" key="1">
    <source>
        <dbReference type="EMBL" id="XBV23594.1"/>
    </source>
</evidence>
<reference evidence="1" key="1">
    <citation type="submission" date="2024-06" db="EMBL/GenBank/DDBJ databases">
        <title>Kribbella sp. strain HUAS MG21 genome sequences.</title>
        <authorList>
            <person name="Mo P."/>
        </authorList>
    </citation>
    <scope>NUCLEOTIDE SEQUENCE</scope>
    <source>
        <strain evidence="1">HUAS MG21</strain>
    </source>
</reference>
<gene>
    <name evidence="1" type="ORF">ABN611_34120</name>
</gene>
<dbReference type="AlphaFoldDB" id="A0AAU7TA71"/>
<accession>A0AAU7TA71</accession>
<protein>
    <submittedName>
        <fullName evidence="1">Uncharacterized protein</fullName>
    </submittedName>
</protein>
<organism evidence="1">
    <name type="scientific">Kribbella sp. HUAS MG21</name>
    <dbReference type="NCBI Taxonomy" id="3160966"/>
    <lineage>
        <taxon>Bacteria</taxon>
        <taxon>Bacillati</taxon>
        <taxon>Actinomycetota</taxon>
        <taxon>Actinomycetes</taxon>
        <taxon>Propionibacteriales</taxon>
        <taxon>Kribbellaceae</taxon>
        <taxon>Kribbella</taxon>
    </lineage>
</organism>
<name>A0AAU7TA71_9ACTN</name>
<dbReference type="RefSeq" id="WP_350276425.1">
    <property type="nucleotide sequence ID" value="NZ_CP158165.1"/>
</dbReference>